<dbReference type="PANTHER" id="PTHR43658:SF8">
    <property type="entry name" value="17-BETA-HYDROXYSTEROID DEHYDROGENASE 14-RELATED"/>
    <property type="match status" value="1"/>
</dbReference>
<gene>
    <name evidence="2" type="ORF">LOD99_4635</name>
</gene>
<evidence type="ECO:0000256" key="1">
    <source>
        <dbReference type="ARBA" id="ARBA00023002"/>
    </source>
</evidence>
<dbReference type="AlphaFoldDB" id="A0AAV7JUE4"/>
<keyword evidence="1" id="KW-0560">Oxidoreductase</keyword>
<dbReference type="GO" id="GO:0006635">
    <property type="term" value="P:fatty acid beta-oxidation"/>
    <property type="evidence" value="ECO:0007669"/>
    <property type="project" value="TreeGrafter"/>
</dbReference>
<proteinExistence type="predicted"/>
<dbReference type="Pfam" id="PF13561">
    <property type="entry name" value="adh_short_C2"/>
    <property type="match status" value="1"/>
</dbReference>
<evidence type="ECO:0000313" key="2">
    <source>
        <dbReference type="EMBL" id="KAI6652090.1"/>
    </source>
</evidence>
<sequence length="314" mass="34312">MNKLFRITRRSISGRINYSEQRGFPIMRDDMLKPDTFKEKTALVTGGGTGLGYGMSLKISSRGGRVVIASRKIDLLKKAAEEIQILTGNEVIPLELDVKDPSSVKNVADFMESELKQLPDIIINNAAGNFISPTEYLSPNAFKTVVDIVLMGTVYVVLEFGKRLIASGKTANFLAITTTYTDHGSGFVVPSACAKSGVQALTESLAAEWGRYGLRFNAIAPGPIYTEGAFSRLDPSGKFVEEYLKDNPSGRLGTLEEIANLATYLVSDYAGWISGETVKLDGGAQSYRSGEFNLLTKVSKDQWKELQKIARSKK</sequence>
<dbReference type="PRINTS" id="PR00081">
    <property type="entry name" value="GDHRDH"/>
</dbReference>
<name>A0AAV7JUE4_9METZ</name>
<dbReference type="CDD" id="cd05369">
    <property type="entry name" value="TER_DECR_SDR_a"/>
    <property type="match status" value="1"/>
</dbReference>
<dbReference type="SUPFAM" id="SSF51735">
    <property type="entry name" value="NAD(P)-binding Rossmann-fold domains"/>
    <property type="match status" value="1"/>
</dbReference>
<dbReference type="GO" id="GO:0008670">
    <property type="term" value="F:2,4-dienoyl-CoA reductase (NADPH) activity"/>
    <property type="evidence" value="ECO:0007669"/>
    <property type="project" value="TreeGrafter"/>
</dbReference>
<keyword evidence="3" id="KW-1185">Reference proteome</keyword>
<reference evidence="2 3" key="1">
    <citation type="journal article" date="2023" name="BMC Biol.">
        <title>The compact genome of the sponge Oopsacas minuta (Hexactinellida) is lacking key metazoan core genes.</title>
        <authorList>
            <person name="Santini S."/>
            <person name="Schenkelaars Q."/>
            <person name="Jourda C."/>
            <person name="Duchesne M."/>
            <person name="Belahbib H."/>
            <person name="Rocher C."/>
            <person name="Selva M."/>
            <person name="Riesgo A."/>
            <person name="Vervoort M."/>
            <person name="Leys S.P."/>
            <person name="Kodjabachian L."/>
            <person name="Le Bivic A."/>
            <person name="Borchiellini C."/>
            <person name="Claverie J.M."/>
            <person name="Renard E."/>
        </authorList>
    </citation>
    <scope>NUCLEOTIDE SEQUENCE [LARGE SCALE GENOMIC DNA]</scope>
    <source>
        <strain evidence="2">SPO-2</strain>
    </source>
</reference>
<dbReference type="Proteomes" id="UP001165289">
    <property type="component" value="Unassembled WGS sequence"/>
</dbReference>
<comment type="caution">
    <text evidence="2">The sequence shown here is derived from an EMBL/GenBank/DDBJ whole genome shotgun (WGS) entry which is preliminary data.</text>
</comment>
<dbReference type="GO" id="GO:0005739">
    <property type="term" value="C:mitochondrion"/>
    <property type="evidence" value="ECO:0007669"/>
    <property type="project" value="TreeGrafter"/>
</dbReference>
<accession>A0AAV7JUE4</accession>
<dbReference type="Gene3D" id="3.40.50.720">
    <property type="entry name" value="NAD(P)-binding Rossmann-like Domain"/>
    <property type="match status" value="1"/>
</dbReference>
<evidence type="ECO:0000313" key="3">
    <source>
        <dbReference type="Proteomes" id="UP001165289"/>
    </source>
</evidence>
<dbReference type="InterPro" id="IPR036291">
    <property type="entry name" value="NAD(P)-bd_dom_sf"/>
</dbReference>
<dbReference type="PANTHER" id="PTHR43658">
    <property type="entry name" value="SHORT-CHAIN DEHYDROGENASE/REDUCTASE"/>
    <property type="match status" value="1"/>
</dbReference>
<protein>
    <submittedName>
        <fullName evidence="2">2,4-dienoyl-CoA reductase, mitochondrial-like</fullName>
    </submittedName>
</protein>
<organism evidence="2 3">
    <name type="scientific">Oopsacas minuta</name>
    <dbReference type="NCBI Taxonomy" id="111878"/>
    <lineage>
        <taxon>Eukaryota</taxon>
        <taxon>Metazoa</taxon>
        <taxon>Porifera</taxon>
        <taxon>Hexactinellida</taxon>
        <taxon>Hexasterophora</taxon>
        <taxon>Lyssacinosida</taxon>
        <taxon>Leucopsacidae</taxon>
        <taxon>Oopsacas</taxon>
    </lineage>
</organism>
<dbReference type="EMBL" id="JAKMXF010000300">
    <property type="protein sequence ID" value="KAI6652090.1"/>
    <property type="molecule type" value="Genomic_DNA"/>
</dbReference>
<dbReference type="InterPro" id="IPR002347">
    <property type="entry name" value="SDR_fam"/>
</dbReference>